<dbReference type="Proteomes" id="UP000499080">
    <property type="component" value="Unassembled WGS sequence"/>
</dbReference>
<organism evidence="1 2">
    <name type="scientific">Araneus ventricosus</name>
    <name type="common">Orbweaver spider</name>
    <name type="synonym">Epeira ventricosa</name>
    <dbReference type="NCBI Taxonomy" id="182803"/>
    <lineage>
        <taxon>Eukaryota</taxon>
        <taxon>Metazoa</taxon>
        <taxon>Ecdysozoa</taxon>
        <taxon>Arthropoda</taxon>
        <taxon>Chelicerata</taxon>
        <taxon>Arachnida</taxon>
        <taxon>Araneae</taxon>
        <taxon>Araneomorphae</taxon>
        <taxon>Entelegynae</taxon>
        <taxon>Araneoidea</taxon>
        <taxon>Araneidae</taxon>
        <taxon>Araneus</taxon>
    </lineage>
</organism>
<accession>A0A4Y2B6C6</accession>
<evidence type="ECO:0000313" key="2">
    <source>
        <dbReference type="Proteomes" id="UP000499080"/>
    </source>
</evidence>
<sequence length="111" mass="12243">MVCRHAECVDNHEAALLRRRATSPFVSLVWRNGWSAGRHIRRICLPLDLFLMGPSQANCVSRRSGNTNGLSCSSSCLYFGCDPAMLQHVMTAIPRRAQAASTCTATLEHLL</sequence>
<dbReference type="AlphaFoldDB" id="A0A4Y2B6C6"/>
<comment type="caution">
    <text evidence="1">The sequence shown here is derived from an EMBL/GenBank/DDBJ whole genome shotgun (WGS) entry which is preliminary data.</text>
</comment>
<reference evidence="1 2" key="1">
    <citation type="journal article" date="2019" name="Sci. Rep.">
        <title>Orb-weaving spider Araneus ventricosus genome elucidates the spidroin gene catalogue.</title>
        <authorList>
            <person name="Kono N."/>
            <person name="Nakamura H."/>
            <person name="Ohtoshi R."/>
            <person name="Moran D.A.P."/>
            <person name="Shinohara A."/>
            <person name="Yoshida Y."/>
            <person name="Fujiwara M."/>
            <person name="Mori M."/>
            <person name="Tomita M."/>
            <person name="Arakawa K."/>
        </authorList>
    </citation>
    <scope>NUCLEOTIDE SEQUENCE [LARGE SCALE GENOMIC DNA]</scope>
</reference>
<proteinExistence type="predicted"/>
<gene>
    <name evidence="1" type="ORF">AVEN_81363_1</name>
</gene>
<evidence type="ECO:0000313" key="1">
    <source>
        <dbReference type="EMBL" id="GBL87760.1"/>
    </source>
</evidence>
<keyword evidence="2" id="KW-1185">Reference proteome</keyword>
<name>A0A4Y2B6C6_ARAVE</name>
<protein>
    <submittedName>
        <fullName evidence="1">Uncharacterized protein</fullName>
    </submittedName>
</protein>
<dbReference type="EMBL" id="BGPR01000055">
    <property type="protein sequence ID" value="GBL87760.1"/>
    <property type="molecule type" value="Genomic_DNA"/>
</dbReference>